<dbReference type="EMBL" id="CP008746">
    <property type="protein sequence ID" value="AKJ39664.1"/>
    <property type="molecule type" value="Genomic_DNA"/>
</dbReference>
<protein>
    <submittedName>
        <fullName evidence="1">Uncharacterized protein</fullName>
    </submittedName>
</protein>
<reference evidence="1 2" key="2">
    <citation type="journal article" date="2015" name="Stand. Genomic Sci.">
        <title>The complete genome sequence of the rumen methanogen Methanosarcina barkeri CM1.</title>
        <authorList>
            <person name="Lambie S.C."/>
            <person name="Kelly W.J."/>
            <person name="Leahy S.C."/>
            <person name="Li D."/>
            <person name="Reilly K."/>
            <person name="McAllister T.A."/>
            <person name="Valle E.R."/>
            <person name="Attwood G.T."/>
            <person name="Altermann E."/>
        </authorList>
    </citation>
    <scope>NUCLEOTIDE SEQUENCE [LARGE SCALE GENOMIC DNA]</scope>
    <source>
        <strain evidence="1 2">CM1</strain>
    </source>
</reference>
<dbReference type="PATRIC" id="fig|796385.3.peg.3267"/>
<evidence type="ECO:0000313" key="1">
    <source>
        <dbReference type="EMBL" id="AKJ39664.1"/>
    </source>
</evidence>
<dbReference type="AlphaFoldDB" id="A0A0G3CCD9"/>
<name>A0A0G3CCD9_METBA</name>
<proteinExistence type="predicted"/>
<reference evidence="2" key="1">
    <citation type="submission" date="2014-06" db="EMBL/GenBank/DDBJ databases">
        <title>The complete genome sequence of Methanosarcina barkeri CM1.</title>
        <authorList>
            <consortium name="Pastoral Greenhouse Gas Research Consortium"/>
            <person name="Lambie S.C."/>
            <person name="Leahy S.C."/>
            <person name="Kelly W.J."/>
            <person name="Li D."/>
            <person name="Reilly K."/>
            <person name="Attwood G.T."/>
            <person name="Altermann E."/>
        </authorList>
    </citation>
    <scope>NUCLEOTIDE SEQUENCE [LARGE SCALE GENOMIC DNA]</scope>
    <source>
        <strain evidence="2">CM1</strain>
    </source>
</reference>
<evidence type="ECO:0000313" key="2">
    <source>
        <dbReference type="Proteomes" id="UP000035331"/>
    </source>
</evidence>
<sequence>MIQDEKEQNERYFGKQKQNEITARVVNSKEIRKPDGSGKTRYLSSRKLFSQVI</sequence>
<dbReference type="Proteomes" id="UP000035331">
    <property type="component" value="Chromosome"/>
</dbReference>
<gene>
    <name evidence="1" type="ORF">MCM1_2658</name>
</gene>
<accession>A0A0G3CCD9</accession>
<organism evidence="1 2">
    <name type="scientific">Methanosarcina barkeri CM1</name>
    <dbReference type="NCBI Taxonomy" id="796385"/>
    <lineage>
        <taxon>Archaea</taxon>
        <taxon>Methanobacteriati</taxon>
        <taxon>Methanobacteriota</taxon>
        <taxon>Stenosarchaea group</taxon>
        <taxon>Methanomicrobia</taxon>
        <taxon>Methanosarcinales</taxon>
        <taxon>Methanosarcinaceae</taxon>
        <taxon>Methanosarcina</taxon>
    </lineage>
</organism>